<feature type="binding site" evidence="16">
    <location>
        <position position="328"/>
    </location>
    <ligand>
        <name>NADP(+)</name>
        <dbReference type="ChEBI" id="CHEBI:58349"/>
    </ligand>
</feature>
<name>A0A515EMC3_9BURK</name>
<comment type="function">
    <text evidence="1 16">Catalyzes the NADPH-dependent formation of L-aspartate-semialdehyde (L-ASA) by the reductive dephosphorylation of L-aspartyl-4-phosphate.</text>
</comment>
<keyword evidence="12 16" id="KW-0560">Oxidoreductase</keyword>
<evidence type="ECO:0000256" key="9">
    <source>
        <dbReference type="ARBA" id="ARBA00022697"/>
    </source>
</evidence>
<dbReference type="NCBIfam" id="TIGR01296">
    <property type="entry name" value="asd_B"/>
    <property type="match status" value="1"/>
</dbReference>
<dbReference type="InterPro" id="IPR005986">
    <property type="entry name" value="Asp_semialdehyde_DH_beta"/>
</dbReference>
<evidence type="ECO:0000256" key="7">
    <source>
        <dbReference type="ARBA" id="ARBA00013120"/>
    </source>
</evidence>
<dbReference type="EMBL" id="CP036282">
    <property type="protein sequence ID" value="QDL53810.1"/>
    <property type="molecule type" value="Genomic_DNA"/>
</dbReference>
<dbReference type="EC" id="1.2.1.11" evidence="7 16"/>
<evidence type="ECO:0000256" key="16">
    <source>
        <dbReference type="HAMAP-Rule" id="MF_02121"/>
    </source>
</evidence>
<dbReference type="Pfam" id="PF02774">
    <property type="entry name" value="Semialdhyde_dhC"/>
    <property type="match status" value="1"/>
</dbReference>
<protein>
    <recommendedName>
        <fullName evidence="7 16">Aspartate-semialdehyde dehydrogenase</fullName>
        <shortName evidence="16">ASA dehydrogenase</shortName>
        <shortName evidence="16">ASADH</shortName>
        <ecNumber evidence="7 16">1.2.1.11</ecNumber>
    </recommendedName>
    <alternativeName>
        <fullName evidence="16">Aspartate-beta-semialdehyde dehydrogenase</fullName>
    </alternativeName>
</protein>
<feature type="binding site" evidence="16">
    <location>
        <begin position="11"/>
        <end position="14"/>
    </location>
    <ligand>
        <name>NADP(+)</name>
        <dbReference type="ChEBI" id="CHEBI:58349"/>
    </ligand>
</feature>
<evidence type="ECO:0000256" key="8">
    <source>
        <dbReference type="ARBA" id="ARBA00022605"/>
    </source>
</evidence>
<evidence type="ECO:0000256" key="14">
    <source>
        <dbReference type="ARBA" id="ARBA00023167"/>
    </source>
</evidence>
<dbReference type="UniPathway" id="UPA00051">
    <property type="reaction ID" value="UER00464"/>
</dbReference>
<keyword evidence="10 16" id="KW-0521">NADP</keyword>
<dbReference type="GO" id="GO:0004073">
    <property type="term" value="F:aspartate-semialdehyde dehydrogenase activity"/>
    <property type="evidence" value="ECO:0007669"/>
    <property type="project" value="UniProtKB-UniRule"/>
</dbReference>
<evidence type="ECO:0000256" key="15">
    <source>
        <dbReference type="ARBA" id="ARBA00047891"/>
    </source>
</evidence>
<comment type="subunit">
    <text evidence="6 16">Homodimer.</text>
</comment>
<evidence type="ECO:0000256" key="10">
    <source>
        <dbReference type="ARBA" id="ARBA00022857"/>
    </source>
</evidence>
<evidence type="ECO:0000256" key="2">
    <source>
        <dbReference type="ARBA" id="ARBA00005021"/>
    </source>
</evidence>
<reference evidence="20" key="1">
    <citation type="submission" date="2019-02" db="EMBL/GenBank/DDBJ databases">
        <title>Complete genome sequence of Rhodoferax sp. Gr-4.</title>
        <authorList>
            <person name="Jin L."/>
        </authorList>
    </citation>
    <scope>NUCLEOTIDE SEQUENCE [LARGE SCALE GENOMIC DNA]</scope>
    <source>
        <strain evidence="20">Gr-4</strain>
    </source>
</reference>
<evidence type="ECO:0000256" key="11">
    <source>
        <dbReference type="ARBA" id="ARBA00022915"/>
    </source>
</evidence>
<keyword evidence="9 16" id="KW-0791">Threonine biosynthesis</keyword>
<keyword evidence="11 16" id="KW-0220">Diaminopimelate biosynthesis</keyword>
<accession>A0A515EMC3</accession>
<dbReference type="InterPro" id="IPR012080">
    <property type="entry name" value="Asp_semialdehyde_DH"/>
</dbReference>
<dbReference type="GO" id="GO:0050661">
    <property type="term" value="F:NADP binding"/>
    <property type="evidence" value="ECO:0007669"/>
    <property type="project" value="UniProtKB-UniRule"/>
</dbReference>
<dbReference type="UniPathway" id="UPA00050">
    <property type="reaction ID" value="UER00463"/>
</dbReference>
<dbReference type="UniPathway" id="UPA00034">
    <property type="reaction ID" value="UER00016"/>
</dbReference>
<dbReference type="NCBIfam" id="NF011456">
    <property type="entry name" value="PRK14874.1"/>
    <property type="match status" value="1"/>
</dbReference>
<keyword evidence="20" id="KW-1185">Reference proteome</keyword>
<dbReference type="InterPro" id="IPR012280">
    <property type="entry name" value="Semialdhyde_DH_dimer_dom"/>
</dbReference>
<dbReference type="CDD" id="cd18131">
    <property type="entry name" value="ASADH_C_bac_euk_like"/>
    <property type="match status" value="1"/>
</dbReference>
<dbReference type="PANTHER" id="PTHR46278:SF2">
    <property type="entry name" value="ASPARTATE-SEMIALDEHYDE DEHYDROGENASE"/>
    <property type="match status" value="1"/>
</dbReference>
<dbReference type="Proteomes" id="UP000317365">
    <property type="component" value="Chromosome"/>
</dbReference>
<dbReference type="GO" id="GO:0046983">
    <property type="term" value="F:protein dimerization activity"/>
    <property type="evidence" value="ECO:0007669"/>
    <property type="project" value="InterPro"/>
</dbReference>
<dbReference type="InterPro" id="IPR000319">
    <property type="entry name" value="Asp-semialdehyde_DH_CS"/>
</dbReference>
<dbReference type="GO" id="GO:0009088">
    <property type="term" value="P:threonine biosynthetic process"/>
    <property type="evidence" value="ECO:0007669"/>
    <property type="project" value="UniProtKB-UniRule"/>
</dbReference>
<dbReference type="InterPro" id="IPR036291">
    <property type="entry name" value="NAD(P)-bd_dom_sf"/>
</dbReference>
<dbReference type="SMART" id="SM00859">
    <property type="entry name" value="Semialdhyde_dh"/>
    <property type="match status" value="1"/>
</dbReference>
<comment type="catalytic activity">
    <reaction evidence="15 16">
        <text>L-aspartate 4-semialdehyde + phosphate + NADP(+) = 4-phospho-L-aspartate + NADPH + H(+)</text>
        <dbReference type="Rhea" id="RHEA:24284"/>
        <dbReference type="ChEBI" id="CHEBI:15378"/>
        <dbReference type="ChEBI" id="CHEBI:43474"/>
        <dbReference type="ChEBI" id="CHEBI:57535"/>
        <dbReference type="ChEBI" id="CHEBI:57783"/>
        <dbReference type="ChEBI" id="CHEBI:58349"/>
        <dbReference type="ChEBI" id="CHEBI:537519"/>
        <dbReference type="EC" id="1.2.1.11"/>
    </reaction>
</comment>
<feature type="binding site" evidence="16">
    <location>
        <position position="248"/>
    </location>
    <ligand>
        <name>substrate</name>
    </ligand>
</feature>
<evidence type="ECO:0000256" key="13">
    <source>
        <dbReference type="ARBA" id="ARBA00023154"/>
    </source>
</evidence>
<dbReference type="GO" id="GO:0051287">
    <property type="term" value="F:NAD binding"/>
    <property type="evidence" value="ECO:0007669"/>
    <property type="project" value="InterPro"/>
</dbReference>
<evidence type="ECO:0000256" key="1">
    <source>
        <dbReference type="ARBA" id="ARBA00002492"/>
    </source>
</evidence>
<dbReference type="RefSeq" id="WP_142810103.1">
    <property type="nucleotide sequence ID" value="NZ_CP036282.1"/>
</dbReference>
<dbReference type="InterPro" id="IPR000534">
    <property type="entry name" value="Semialdehyde_DH_NAD-bd"/>
</dbReference>
<dbReference type="GO" id="GO:0071266">
    <property type="term" value="P:'de novo' L-methionine biosynthetic process"/>
    <property type="evidence" value="ECO:0007669"/>
    <property type="project" value="UniProtKB-UniRule"/>
</dbReference>
<dbReference type="Gene3D" id="3.40.50.720">
    <property type="entry name" value="NAD(P)-binding Rossmann-like Domain"/>
    <property type="match status" value="1"/>
</dbReference>
<feature type="active site" description="Proton acceptor" evidence="16 17">
    <location>
        <position position="255"/>
    </location>
</feature>
<dbReference type="GO" id="GO:0009089">
    <property type="term" value="P:lysine biosynthetic process via diaminopimelate"/>
    <property type="evidence" value="ECO:0007669"/>
    <property type="project" value="UniProtKB-UniRule"/>
</dbReference>
<evidence type="ECO:0000313" key="19">
    <source>
        <dbReference type="EMBL" id="QDL53810.1"/>
    </source>
</evidence>
<dbReference type="AlphaFoldDB" id="A0A515EMC3"/>
<keyword evidence="14 16" id="KW-0486">Methionine biosynthesis</keyword>
<feature type="active site" description="Acyl-thioester intermediate" evidence="16 17">
    <location>
        <position position="134"/>
    </location>
</feature>
<sequence>MSYAVAVGGATGNVGQEMVRMLEQRNFPVASFVPLASAASVAAGRSVRFKGDDVPVQDLASFDFSQTDFLFLSTGAANSRELSPGAAAAGCIVIDNSSAFRMAPDVPLVVPEVNAAELDRPEWRATGILPVANCSTIQMVVALKPLHDVAGIRRIVVSTYQAASGGGRKVLDRLHAEVQAGVTDIQTLKSQSNAATLQATDKPIAFNVVPHIDVFLDDGRTKEEWKMEVETRRILGLPNLAVSATCVRVPVTVGHAEAINVEFERPMDAEMAREILRTAPGIVVVDEPRLGGYATQLDAAGQDAVYVSRIRNDPSAPNCINLWVVADNVRKGAALNAVQMAEALIARGATPPRG</sequence>
<evidence type="ECO:0000313" key="20">
    <source>
        <dbReference type="Proteomes" id="UP000317365"/>
    </source>
</evidence>
<feature type="binding site" evidence="16">
    <location>
        <begin position="164"/>
        <end position="165"/>
    </location>
    <ligand>
        <name>NADP(+)</name>
        <dbReference type="ChEBI" id="CHEBI:58349"/>
    </ligand>
</feature>
<evidence type="ECO:0000259" key="18">
    <source>
        <dbReference type="SMART" id="SM00859"/>
    </source>
</evidence>
<keyword evidence="13 16" id="KW-0457">Lysine biosynthesis</keyword>
<evidence type="ECO:0000256" key="5">
    <source>
        <dbReference type="ARBA" id="ARBA00010584"/>
    </source>
</evidence>
<feature type="binding site" evidence="16">
    <location>
        <position position="101"/>
    </location>
    <ligand>
        <name>phosphate</name>
        <dbReference type="ChEBI" id="CHEBI:43474"/>
    </ligand>
</feature>
<dbReference type="SUPFAM" id="SSF51735">
    <property type="entry name" value="NAD(P)-binding Rossmann-fold domains"/>
    <property type="match status" value="1"/>
</dbReference>
<dbReference type="Pfam" id="PF01118">
    <property type="entry name" value="Semialdhyde_dh"/>
    <property type="match status" value="1"/>
</dbReference>
<dbReference type="PANTHER" id="PTHR46278">
    <property type="entry name" value="DEHYDROGENASE, PUTATIVE-RELATED"/>
    <property type="match status" value="1"/>
</dbReference>
<comment type="caution">
    <text evidence="16">Lacks conserved residue(s) required for the propagation of feature annotation.</text>
</comment>
<dbReference type="PROSITE" id="PS01103">
    <property type="entry name" value="ASD"/>
    <property type="match status" value="1"/>
</dbReference>
<comment type="similarity">
    <text evidence="5 16">Belongs to the aspartate-semialdehyde dehydrogenase family.</text>
</comment>
<feature type="domain" description="Semialdehyde dehydrogenase NAD-binding" evidence="18">
    <location>
        <begin position="4"/>
        <end position="121"/>
    </location>
</feature>
<evidence type="ECO:0000256" key="17">
    <source>
        <dbReference type="PIRSR" id="PIRSR000148-1"/>
    </source>
</evidence>
<feature type="binding site" evidence="16">
    <location>
        <position position="161"/>
    </location>
    <ligand>
        <name>substrate</name>
    </ligand>
</feature>
<evidence type="ECO:0000256" key="6">
    <source>
        <dbReference type="ARBA" id="ARBA00011738"/>
    </source>
</evidence>
<gene>
    <name evidence="16" type="primary">asd</name>
    <name evidence="19" type="ORF">EXZ61_06290</name>
</gene>
<dbReference type="KEGG" id="rhg:EXZ61_06290"/>
<dbReference type="Gene3D" id="3.30.360.10">
    <property type="entry name" value="Dihydrodipicolinate Reductase, domain 2"/>
    <property type="match status" value="1"/>
</dbReference>
<proteinExistence type="inferred from homology"/>
<comment type="pathway">
    <text evidence="4 16">Amino-acid biosynthesis; L-threonine biosynthesis; L-threonine from L-aspartate: step 2/5.</text>
</comment>
<keyword evidence="8 16" id="KW-0028">Amino-acid biosynthesis</keyword>
<dbReference type="HAMAP" id="MF_02121">
    <property type="entry name" value="ASADH"/>
    <property type="match status" value="1"/>
</dbReference>
<evidence type="ECO:0000256" key="4">
    <source>
        <dbReference type="ARBA" id="ARBA00005097"/>
    </source>
</evidence>
<comment type="pathway">
    <text evidence="3 16">Amino-acid biosynthesis; L-lysine biosynthesis via DAP pathway; (S)-tetrahydrodipicolinate from L-aspartate: step 2/4.</text>
</comment>
<reference evidence="20" key="2">
    <citation type="journal article" date="2020" name="Int. J. Syst. Evol. Microbiol.">
        <title>Genomic insights into a novel species Rhodoferax aquaticus sp. nov., isolated from freshwater.</title>
        <authorList>
            <person name="Li T."/>
            <person name="Zhuo Y."/>
            <person name="Jin C.Z."/>
            <person name="Wu X."/>
            <person name="Ko S.R."/>
            <person name="Jin F.J."/>
            <person name="Ahn C.Y."/>
            <person name="Oh H.M."/>
            <person name="Lee H.G."/>
            <person name="Jin L."/>
        </authorList>
    </citation>
    <scope>NUCLEOTIDE SEQUENCE [LARGE SCALE GENOMIC DNA]</scope>
    <source>
        <strain evidence="20">Gr-4</strain>
    </source>
</reference>
<organism evidence="19 20">
    <name type="scientific">Rhodoferax aquaticus</name>
    <dbReference type="NCBI Taxonomy" id="2527691"/>
    <lineage>
        <taxon>Bacteria</taxon>
        <taxon>Pseudomonadati</taxon>
        <taxon>Pseudomonadota</taxon>
        <taxon>Betaproteobacteria</taxon>
        <taxon>Burkholderiales</taxon>
        <taxon>Comamonadaceae</taxon>
        <taxon>Rhodoferax</taxon>
    </lineage>
</organism>
<dbReference type="CDD" id="cd02316">
    <property type="entry name" value="VcASADH2_like_N"/>
    <property type="match status" value="1"/>
</dbReference>
<dbReference type="SUPFAM" id="SSF55347">
    <property type="entry name" value="Glyceraldehyde-3-phosphate dehydrogenase-like, C-terminal domain"/>
    <property type="match status" value="1"/>
</dbReference>
<dbReference type="GO" id="GO:0009097">
    <property type="term" value="P:isoleucine biosynthetic process"/>
    <property type="evidence" value="ECO:0007669"/>
    <property type="project" value="UniProtKB-UniRule"/>
</dbReference>
<evidence type="ECO:0000256" key="3">
    <source>
        <dbReference type="ARBA" id="ARBA00005076"/>
    </source>
</evidence>
<dbReference type="GO" id="GO:0019877">
    <property type="term" value="P:diaminopimelate biosynthetic process"/>
    <property type="evidence" value="ECO:0007669"/>
    <property type="project" value="UniProtKB-UniRule"/>
</dbReference>
<comment type="pathway">
    <text evidence="2 16">Amino-acid biosynthesis; L-methionine biosynthesis via de novo pathway; L-homoserine from L-aspartate: step 2/3.</text>
</comment>
<dbReference type="PIRSF" id="PIRSF000148">
    <property type="entry name" value="ASA_dh"/>
    <property type="match status" value="1"/>
</dbReference>
<evidence type="ECO:0000256" key="12">
    <source>
        <dbReference type="ARBA" id="ARBA00023002"/>
    </source>
</evidence>